<feature type="domain" description="Ig-like" evidence="2">
    <location>
        <begin position="620"/>
        <end position="730"/>
    </location>
</feature>
<dbReference type="RefSeq" id="WP_012199997.1">
    <property type="nucleotide sequence ID" value="NC_010001.1"/>
</dbReference>
<dbReference type="SUPFAM" id="SSF52058">
    <property type="entry name" value="L domain-like"/>
    <property type="match status" value="2"/>
</dbReference>
<accession>A9KHQ8</accession>
<evidence type="ECO:0000259" key="2">
    <source>
        <dbReference type="PROSITE" id="PS50835"/>
    </source>
</evidence>
<dbReference type="PANTHER" id="PTHR45661:SF3">
    <property type="entry name" value="IG-LIKE DOMAIN-CONTAINING PROTEIN"/>
    <property type="match status" value="1"/>
</dbReference>
<dbReference type="Pfam" id="PF02368">
    <property type="entry name" value="Big_2"/>
    <property type="match status" value="2"/>
</dbReference>
<reference evidence="4" key="1">
    <citation type="submission" date="2007-11" db="EMBL/GenBank/DDBJ databases">
        <title>Complete genome sequence of Clostridium phytofermentans ISDg.</title>
        <authorList>
            <person name="Leschine S.B."/>
            <person name="Warnick T.A."/>
            <person name="Blanchard J.L."/>
            <person name="Schnell D.J."/>
            <person name="Petit E.L."/>
            <person name="LaTouf W.G."/>
            <person name="Copeland A."/>
            <person name="Lucas S."/>
            <person name="Lapidus A."/>
            <person name="Barry K."/>
            <person name="Glavina del Rio T."/>
            <person name="Dalin E."/>
            <person name="Tice H."/>
            <person name="Pitluck S."/>
            <person name="Kiss H."/>
            <person name="Brettin T."/>
            <person name="Bruce D."/>
            <person name="Detter J.C."/>
            <person name="Han C."/>
            <person name="Kuske C."/>
            <person name="Schmutz J."/>
            <person name="Larimer F."/>
            <person name="Land M."/>
            <person name="Hauser L."/>
            <person name="Kyrpides N."/>
            <person name="Kim E.A."/>
            <person name="Richardson P."/>
        </authorList>
    </citation>
    <scope>NUCLEOTIDE SEQUENCE [LARGE SCALE GENOMIC DNA]</scope>
    <source>
        <strain evidence="4">ATCC 700394 / DSM 18823 / ISDg</strain>
    </source>
</reference>
<dbReference type="InterPro" id="IPR003343">
    <property type="entry name" value="Big_2"/>
</dbReference>
<dbReference type="PANTHER" id="PTHR45661">
    <property type="entry name" value="SURFACE ANTIGEN"/>
    <property type="match status" value="1"/>
</dbReference>
<gene>
    <name evidence="3" type="ordered locus">Cphy_1975</name>
</gene>
<dbReference type="SMART" id="SM00635">
    <property type="entry name" value="BID_2"/>
    <property type="match status" value="2"/>
</dbReference>
<dbReference type="EMBL" id="CP000885">
    <property type="protein sequence ID" value="ABX42343.1"/>
    <property type="molecule type" value="Genomic_DNA"/>
</dbReference>
<feature type="signal peptide" evidence="1">
    <location>
        <begin position="1"/>
        <end position="32"/>
    </location>
</feature>
<evidence type="ECO:0000313" key="3">
    <source>
        <dbReference type="EMBL" id="ABX42343.1"/>
    </source>
</evidence>
<dbReference type="SUPFAM" id="SSF49373">
    <property type="entry name" value="Invasin/intimin cell-adhesion fragments"/>
    <property type="match status" value="2"/>
</dbReference>
<organism evidence="3 4">
    <name type="scientific">Lachnoclostridium phytofermentans (strain ATCC 700394 / DSM 18823 / ISDg)</name>
    <name type="common">Clostridium phytofermentans</name>
    <dbReference type="NCBI Taxonomy" id="357809"/>
    <lineage>
        <taxon>Bacteria</taxon>
        <taxon>Bacillati</taxon>
        <taxon>Bacillota</taxon>
        <taxon>Clostridia</taxon>
        <taxon>Lachnospirales</taxon>
        <taxon>Lachnospiraceae</taxon>
    </lineage>
</organism>
<dbReference type="HOGENOM" id="CLU_379347_0_0_9"/>
<dbReference type="Proteomes" id="UP000000370">
    <property type="component" value="Chromosome"/>
</dbReference>
<dbReference type="PROSITE" id="PS50835">
    <property type="entry name" value="IG_LIKE"/>
    <property type="match status" value="1"/>
</dbReference>
<proteinExistence type="predicted"/>
<name>A9KHQ8_LACP7</name>
<dbReference type="AlphaFoldDB" id="A9KHQ8"/>
<dbReference type="InterPro" id="IPR007110">
    <property type="entry name" value="Ig-like_dom"/>
</dbReference>
<dbReference type="STRING" id="357809.Cphy_1975"/>
<dbReference type="OrthoDB" id="1824119at2"/>
<dbReference type="KEGG" id="cpy:Cphy_1975"/>
<keyword evidence="1" id="KW-0732">Signal</keyword>
<dbReference type="InterPro" id="IPR008964">
    <property type="entry name" value="Invasin/intimin_cell_adhesion"/>
</dbReference>
<evidence type="ECO:0000313" key="4">
    <source>
        <dbReference type="Proteomes" id="UP000000370"/>
    </source>
</evidence>
<dbReference type="Gene3D" id="2.60.40.1080">
    <property type="match status" value="2"/>
</dbReference>
<dbReference type="InterPro" id="IPR032675">
    <property type="entry name" value="LRR_dom_sf"/>
</dbReference>
<dbReference type="InterPro" id="IPR026906">
    <property type="entry name" value="LRR_5"/>
</dbReference>
<dbReference type="Pfam" id="PF13306">
    <property type="entry name" value="LRR_5"/>
    <property type="match status" value="3"/>
</dbReference>
<keyword evidence="4" id="KW-1185">Reference proteome</keyword>
<evidence type="ECO:0000256" key="1">
    <source>
        <dbReference type="SAM" id="SignalP"/>
    </source>
</evidence>
<sequence length="730" mass="81230" precursor="true">MRKKWFVSNFKKRVILIAASLCLLVNSPIAYAASGESEYDEKYDEVLEVSSLDEDNVNTDINDFFYGGMEKLSDDPYHFDYSNMPRGHQYRVGDFLCNGTSLIAYLGNEKNVIIPEGITCIGREDVLLSSAFGGKPVVSVTFPSTLKVVGQYTFYECMDLKTVTMNSGLEKIGSYCFYSTALETITIPESVKLVGASAFSEAKKLKKVNIKGKDIRFDQRVFEETPFLKSLYNKDKVATIDNYLLDATGYTKAKFVVPSAVTSIAGSAFFLNCDVKEIVMHDNVTTLGSEVFRNCENLKKITMSKKLTTIPSWAFVRCDSLEEITIPESVTEVESMAFSGLNWLEKINFLSKTTNLESGVFEGTPWMAAQQAISPFVIINGVLIDATKASGKVVVPNTVKIINDEAFAGNEEVTEIILPDTVVRIDEYAFWSCPNLKSIDLGNSVKKIGESAFKLCPSLTAVVFPDSVEELGSYMFKDCNAVEYVRLPANLKRLDDYVLSDTSITSLVIPSSVTFIDRYALSYCDKLEKLYLSYELDENSYILGGAGSENFVVYYPQEEKFDWLNKYIGEIGSRIAQSNYSLSYSTLTLYTSWYGKQLQLEDEFQRFVANSKLIWKSDNTKVATVTNGKVTPVSTGTTTISATYDNKTYTCTVTVKDPSLNKSKVTLTKWDSTFLFLLNAKTSDVKWTTTDKSVVTVLQSGMIQAKKKGTATITATVSGKKYSCKVTVKN</sequence>
<feature type="chain" id="PRO_5002740214" evidence="1">
    <location>
        <begin position="33"/>
        <end position="730"/>
    </location>
</feature>
<dbReference type="eggNOG" id="COG5492">
    <property type="taxonomic scope" value="Bacteria"/>
</dbReference>
<dbReference type="Gene3D" id="3.80.10.10">
    <property type="entry name" value="Ribonuclease Inhibitor"/>
    <property type="match status" value="3"/>
</dbReference>
<protein>
    <submittedName>
        <fullName evidence="3">Ig domain protein group 2 domain protein</fullName>
    </submittedName>
</protein>
<dbReference type="InterPro" id="IPR053139">
    <property type="entry name" value="Surface_bspA-like"/>
</dbReference>